<feature type="chain" id="PRO_5046549020" description="Lipoprotein" evidence="2">
    <location>
        <begin position="25"/>
        <end position="132"/>
    </location>
</feature>
<keyword evidence="2" id="KW-0732">Signal</keyword>
<name>A0ABT8QVA0_9FIRM</name>
<feature type="signal peptide" evidence="2">
    <location>
        <begin position="1"/>
        <end position="24"/>
    </location>
</feature>
<protein>
    <recommendedName>
        <fullName evidence="5">Lipoprotein</fullName>
    </recommendedName>
</protein>
<feature type="region of interest" description="Disordered" evidence="1">
    <location>
        <begin position="60"/>
        <end position="132"/>
    </location>
</feature>
<evidence type="ECO:0000313" key="3">
    <source>
        <dbReference type="EMBL" id="MDO0824550.1"/>
    </source>
</evidence>
<keyword evidence="4" id="KW-1185">Reference proteome</keyword>
<evidence type="ECO:0000256" key="1">
    <source>
        <dbReference type="SAM" id="MobiDB-lite"/>
    </source>
</evidence>
<organism evidence="3 4">
    <name type="scientific">Desulfosporosinus nitroreducens</name>
    <dbReference type="NCBI Taxonomy" id="2018668"/>
    <lineage>
        <taxon>Bacteria</taxon>
        <taxon>Bacillati</taxon>
        <taxon>Bacillota</taxon>
        <taxon>Clostridia</taxon>
        <taxon>Eubacteriales</taxon>
        <taxon>Desulfitobacteriaceae</taxon>
        <taxon>Desulfosporosinus</taxon>
    </lineage>
</organism>
<dbReference type="RefSeq" id="WP_302049445.1">
    <property type="nucleotide sequence ID" value="NZ_JAMJEV010000015.1"/>
</dbReference>
<dbReference type="Proteomes" id="UP001176021">
    <property type="component" value="Unassembled WGS sequence"/>
</dbReference>
<comment type="caution">
    <text evidence="3">The sequence shown here is derived from an EMBL/GenBank/DDBJ whole genome shotgun (WGS) entry which is preliminary data.</text>
</comment>
<gene>
    <name evidence="3" type="ORF">M8H41_17070</name>
</gene>
<evidence type="ECO:0000256" key="2">
    <source>
        <dbReference type="SAM" id="SignalP"/>
    </source>
</evidence>
<sequence length="132" mass="13181">MNKSSKMVSLFLSTALVFGTVACAPQQQQVFDQEGNPITVEEDDDDDGFFGMFLAPFGFSRKHSSSGIRPVQPSGVTSGGSSYPNTDSSGTTNNPGSTNSNAGISSGSSSKSSTGISSGTHGGIGGGGSSAS</sequence>
<evidence type="ECO:0008006" key="5">
    <source>
        <dbReference type="Google" id="ProtNLM"/>
    </source>
</evidence>
<evidence type="ECO:0000313" key="4">
    <source>
        <dbReference type="Proteomes" id="UP001176021"/>
    </source>
</evidence>
<proteinExistence type="predicted"/>
<reference evidence="3" key="1">
    <citation type="submission" date="2022-05" db="EMBL/GenBank/DDBJ databases">
        <title>Expanded diversity of anoxic marine methylotrophy in a Black Sea sulfate reducing microorganism.</title>
        <authorList>
            <person name="Fischer P.Q."/>
            <person name="Stams A.J.M."/>
            <person name="Villanueva L."/>
            <person name="Sousa D.Z."/>
        </authorList>
    </citation>
    <scope>NUCLEOTIDE SEQUENCE</scope>
    <source>
        <strain evidence="3">P130</strain>
    </source>
</reference>
<dbReference type="PROSITE" id="PS51257">
    <property type="entry name" value="PROKAR_LIPOPROTEIN"/>
    <property type="match status" value="1"/>
</dbReference>
<feature type="compositionally biased region" description="Low complexity" evidence="1">
    <location>
        <begin position="84"/>
        <end position="119"/>
    </location>
</feature>
<feature type="compositionally biased region" description="Gly residues" evidence="1">
    <location>
        <begin position="120"/>
        <end position="132"/>
    </location>
</feature>
<dbReference type="EMBL" id="JAMJEV010000015">
    <property type="protein sequence ID" value="MDO0824550.1"/>
    <property type="molecule type" value="Genomic_DNA"/>
</dbReference>
<feature type="compositionally biased region" description="Polar residues" evidence="1">
    <location>
        <begin position="74"/>
        <end position="83"/>
    </location>
</feature>
<accession>A0ABT8QVA0</accession>